<gene>
    <name evidence="1" type="ORF">WCD41_02385</name>
</gene>
<protein>
    <recommendedName>
        <fullName evidence="3">Short chain dehydrogenase</fullName>
    </recommendedName>
</protein>
<keyword evidence="2" id="KW-1185">Reference proteome</keyword>
<sequence>MTSVLVTGGGERLTEVAEAVRATGAETTVVDTLDRLGEAVSGKSFDAYVQLPVAMTPRSGSLVGRVEQFLSEGLLSRFRAAETVLPALHDASTVVLVGGQTNVDTEAPDDQEARTALMRVLAHALRAERAPGHLRVRTAGPEWTGADIAASLDGSTPSETPSTTSAQAADRQAIGKAYADWRAEVLGLVRVEF</sequence>
<evidence type="ECO:0008006" key="3">
    <source>
        <dbReference type="Google" id="ProtNLM"/>
    </source>
</evidence>
<organism evidence="1 2">
    <name type="scientific">Actinomycetospora aeridis</name>
    <dbReference type="NCBI Taxonomy" id="3129231"/>
    <lineage>
        <taxon>Bacteria</taxon>
        <taxon>Bacillati</taxon>
        <taxon>Actinomycetota</taxon>
        <taxon>Actinomycetes</taxon>
        <taxon>Pseudonocardiales</taxon>
        <taxon>Pseudonocardiaceae</taxon>
        <taxon>Actinomycetospora</taxon>
    </lineage>
</organism>
<proteinExistence type="predicted"/>
<reference evidence="1 2" key="1">
    <citation type="submission" date="2024-03" db="EMBL/GenBank/DDBJ databases">
        <title>Actinomycetospora sp. OC33-EN06, a novel actinomycete isolated from wild orchid (Aerides multiflora).</title>
        <authorList>
            <person name="Suriyachadkun C."/>
        </authorList>
    </citation>
    <scope>NUCLEOTIDE SEQUENCE [LARGE SCALE GENOMIC DNA]</scope>
    <source>
        <strain evidence="1 2">OC33-EN06</strain>
    </source>
</reference>
<evidence type="ECO:0000313" key="1">
    <source>
        <dbReference type="EMBL" id="MEJ2885284.1"/>
    </source>
</evidence>
<dbReference type="Proteomes" id="UP001370100">
    <property type="component" value="Unassembled WGS sequence"/>
</dbReference>
<evidence type="ECO:0000313" key="2">
    <source>
        <dbReference type="Proteomes" id="UP001370100"/>
    </source>
</evidence>
<dbReference type="RefSeq" id="WP_337711775.1">
    <property type="nucleotide sequence ID" value="NZ_JBBEGL010000001.1"/>
</dbReference>
<dbReference type="EMBL" id="JBBEGL010000001">
    <property type="protein sequence ID" value="MEJ2885284.1"/>
    <property type="molecule type" value="Genomic_DNA"/>
</dbReference>
<accession>A0ABU8MZY4</accession>
<comment type="caution">
    <text evidence="1">The sequence shown here is derived from an EMBL/GenBank/DDBJ whole genome shotgun (WGS) entry which is preliminary data.</text>
</comment>
<name>A0ABU8MZY4_9PSEU</name>